<evidence type="ECO:0000313" key="1">
    <source>
        <dbReference type="EMBL" id="KAK1733723.1"/>
    </source>
</evidence>
<proteinExistence type="predicted"/>
<sequence length="200" mass="22848">MHHIEDLFKNFNINLSTEAHVDNMKVESIESSEPNPRPRVSFSETSTLNVYANNRDDLHRRSIAYSTQDRDLLNTEAQQEADRIKVLIITAPQESRAASIKYLLKNNILAREELVGIEHLALDNSNRSEIRKRHSMAVLKKQQEQQQQQQQKPYLPLQDPAMALGKFARKNSLESRNRARARAALCCEPRRSDAKSAAGC</sequence>
<keyword evidence="2" id="KW-1185">Reference proteome</keyword>
<reference evidence="1" key="1">
    <citation type="submission" date="2023-06" db="EMBL/GenBank/DDBJ databases">
        <title>Survivors Of The Sea: Transcriptome response of Skeletonema marinoi to long-term dormancy.</title>
        <authorList>
            <person name="Pinder M.I.M."/>
            <person name="Kourtchenko O."/>
            <person name="Robertson E.K."/>
            <person name="Larsson T."/>
            <person name="Maumus F."/>
            <person name="Osuna-Cruz C.M."/>
            <person name="Vancaester E."/>
            <person name="Stenow R."/>
            <person name="Vandepoele K."/>
            <person name="Ploug H."/>
            <person name="Bruchert V."/>
            <person name="Godhe A."/>
            <person name="Topel M."/>
        </authorList>
    </citation>
    <scope>NUCLEOTIDE SEQUENCE</scope>
    <source>
        <strain evidence="1">R05AC</strain>
    </source>
</reference>
<dbReference type="AlphaFoldDB" id="A0AAD9D5J3"/>
<gene>
    <name evidence="1" type="ORF">QTG54_015578</name>
</gene>
<organism evidence="1 2">
    <name type="scientific">Skeletonema marinoi</name>
    <dbReference type="NCBI Taxonomy" id="267567"/>
    <lineage>
        <taxon>Eukaryota</taxon>
        <taxon>Sar</taxon>
        <taxon>Stramenopiles</taxon>
        <taxon>Ochrophyta</taxon>
        <taxon>Bacillariophyta</taxon>
        <taxon>Coscinodiscophyceae</taxon>
        <taxon>Thalassiosirophycidae</taxon>
        <taxon>Thalassiosirales</taxon>
        <taxon>Skeletonemataceae</taxon>
        <taxon>Skeletonema</taxon>
        <taxon>Skeletonema marinoi-dohrnii complex</taxon>
    </lineage>
</organism>
<protein>
    <submittedName>
        <fullName evidence="1">Uncharacterized protein</fullName>
    </submittedName>
</protein>
<accession>A0AAD9D5J3</accession>
<dbReference type="EMBL" id="JATAAI010000045">
    <property type="protein sequence ID" value="KAK1733723.1"/>
    <property type="molecule type" value="Genomic_DNA"/>
</dbReference>
<comment type="caution">
    <text evidence="1">The sequence shown here is derived from an EMBL/GenBank/DDBJ whole genome shotgun (WGS) entry which is preliminary data.</text>
</comment>
<name>A0AAD9D5J3_9STRA</name>
<evidence type="ECO:0000313" key="2">
    <source>
        <dbReference type="Proteomes" id="UP001224775"/>
    </source>
</evidence>
<dbReference type="Proteomes" id="UP001224775">
    <property type="component" value="Unassembled WGS sequence"/>
</dbReference>